<dbReference type="OrthoDB" id="10251073at2759"/>
<dbReference type="SMART" id="SM00151">
    <property type="entry name" value="SWIB"/>
    <property type="match status" value="3"/>
</dbReference>
<dbReference type="PROSITE" id="PS51998">
    <property type="entry name" value="DEK_C"/>
    <property type="match status" value="1"/>
</dbReference>
<evidence type="ECO:0000256" key="5">
    <source>
        <dbReference type="SAM" id="MobiDB-lite"/>
    </source>
</evidence>
<feature type="domain" description="DEK-C" evidence="7">
    <location>
        <begin position="1"/>
        <end position="56"/>
    </location>
</feature>
<dbReference type="FunFam" id="1.10.245.10:FF:000004">
    <property type="entry name" value="Upstream activation factor subunit"/>
    <property type="match status" value="2"/>
</dbReference>
<organism evidence="8 9">
    <name type="scientific">Olea europaea subsp. europaea</name>
    <dbReference type="NCBI Taxonomy" id="158383"/>
    <lineage>
        <taxon>Eukaryota</taxon>
        <taxon>Viridiplantae</taxon>
        <taxon>Streptophyta</taxon>
        <taxon>Embryophyta</taxon>
        <taxon>Tracheophyta</taxon>
        <taxon>Spermatophyta</taxon>
        <taxon>Magnoliopsida</taxon>
        <taxon>eudicotyledons</taxon>
        <taxon>Gunneridae</taxon>
        <taxon>Pentapetalae</taxon>
        <taxon>asterids</taxon>
        <taxon>lamiids</taxon>
        <taxon>Lamiales</taxon>
        <taxon>Oleaceae</taxon>
        <taxon>Oleeae</taxon>
        <taxon>Olea</taxon>
    </lineage>
</organism>
<dbReference type="Pfam" id="PF02201">
    <property type="entry name" value="SWIB"/>
    <property type="match status" value="3"/>
</dbReference>
<dbReference type="GO" id="GO:0001181">
    <property type="term" value="F:RNA polymerase I general transcription initiation factor activity"/>
    <property type="evidence" value="ECO:0007669"/>
    <property type="project" value="UniProtKB-ARBA"/>
</dbReference>
<evidence type="ECO:0000259" key="7">
    <source>
        <dbReference type="PROSITE" id="PS51998"/>
    </source>
</evidence>
<feature type="domain" description="DM2" evidence="6">
    <location>
        <begin position="114"/>
        <end position="191"/>
    </location>
</feature>
<dbReference type="InterPro" id="IPR019835">
    <property type="entry name" value="SWIB_domain"/>
</dbReference>
<feature type="compositionally biased region" description="Acidic residues" evidence="5">
    <location>
        <begin position="66"/>
        <end position="86"/>
    </location>
</feature>
<feature type="domain" description="DM2" evidence="6">
    <location>
        <begin position="252"/>
        <end position="329"/>
    </location>
</feature>
<keyword evidence="3" id="KW-0804">Transcription</keyword>
<dbReference type="AlphaFoldDB" id="A0A8S0T6I4"/>
<dbReference type="EMBL" id="CACTIH010005718">
    <property type="protein sequence ID" value="CAA3000882.1"/>
    <property type="molecule type" value="Genomic_DNA"/>
</dbReference>
<feature type="compositionally biased region" description="Basic and acidic residues" evidence="5">
    <location>
        <begin position="87"/>
        <end position="108"/>
    </location>
</feature>
<dbReference type="GO" id="GO:0003743">
    <property type="term" value="F:translation initiation factor activity"/>
    <property type="evidence" value="ECO:0007669"/>
    <property type="project" value="UniProtKB-KW"/>
</dbReference>
<comment type="subcellular location">
    <subcellularLocation>
        <location evidence="1">Nucleus</location>
    </subcellularLocation>
</comment>
<reference evidence="8 9" key="1">
    <citation type="submission" date="2019-12" db="EMBL/GenBank/DDBJ databases">
        <authorList>
            <person name="Alioto T."/>
            <person name="Alioto T."/>
            <person name="Gomez Garrido J."/>
        </authorList>
    </citation>
    <scope>NUCLEOTIDE SEQUENCE [LARGE SCALE GENOMIC DNA]</scope>
</reference>
<dbReference type="GO" id="GO:0000500">
    <property type="term" value="C:RNA polymerase I upstream activating factor complex"/>
    <property type="evidence" value="ECO:0007669"/>
    <property type="project" value="UniProtKB-ARBA"/>
</dbReference>
<dbReference type="Gene3D" id="1.10.10.60">
    <property type="entry name" value="Homeodomain-like"/>
    <property type="match status" value="1"/>
</dbReference>
<proteinExistence type="predicted"/>
<dbReference type="SUPFAM" id="SSF109715">
    <property type="entry name" value="DEK C-terminal domain"/>
    <property type="match status" value="1"/>
</dbReference>
<accession>A0A8S0T6I4</accession>
<feature type="compositionally biased region" description="Acidic residues" evidence="5">
    <location>
        <begin position="194"/>
        <end position="231"/>
    </location>
</feature>
<dbReference type="InterPro" id="IPR014876">
    <property type="entry name" value="DEK_C"/>
</dbReference>
<dbReference type="Pfam" id="PF08766">
    <property type="entry name" value="DEK_C"/>
    <property type="match status" value="1"/>
</dbReference>
<evidence type="ECO:0000256" key="4">
    <source>
        <dbReference type="ARBA" id="ARBA00023242"/>
    </source>
</evidence>
<evidence type="ECO:0000313" key="9">
    <source>
        <dbReference type="Proteomes" id="UP000594638"/>
    </source>
</evidence>
<dbReference type="CDD" id="cd10567">
    <property type="entry name" value="SWIB-MDM2_like"/>
    <property type="match status" value="3"/>
</dbReference>
<protein>
    <submittedName>
        <fullName evidence="8">Eukaryotic translation initiation factor 5B</fullName>
    </submittedName>
</protein>
<dbReference type="Gene3D" id="1.10.245.10">
    <property type="entry name" value="SWIB/MDM2 domain"/>
    <property type="match status" value="3"/>
</dbReference>
<dbReference type="Proteomes" id="UP000594638">
    <property type="component" value="Unassembled WGS sequence"/>
</dbReference>
<evidence type="ECO:0000256" key="2">
    <source>
        <dbReference type="ARBA" id="ARBA00023015"/>
    </source>
</evidence>
<gene>
    <name evidence="8" type="ORF">OLEA9_A092652</name>
</gene>
<keyword evidence="2" id="KW-0805">Transcription regulation</keyword>
<dbReference type="Gramene" id="OE9A092652T7">
    <property type="protein sequence ID" value="OE9A092652C7"/>
    <property type="gene ID" value="OE9A092652"/>
</dbReference>
<dbReference type="SUPFAM" id="SSF47592">
    <property type="entry name" value="SWIB/MDM2 domain"/>
    <property type="match status" value="3"/>
</dbReference>
<comment type="caution">
    <text evidence="8">The sequence shown here is derived from an EMBL/GenBank/DDBJ whole genome shotgun (WGS) entry which is preliminary data.</text>
</comment>
<evidence type="ECO:0000313" key="8">
    <source>
        <dbReference type="EMBL" id="CAA3000882.1"/>
    </source>
</evidence>
<evidence type="ECO:0000259" key="6">
    <source>
        <dbReference type="PROSITE" id="PS51925"/>
    </source>
</evidence>
<keyword evidence="8" id="KW-0648">Protein biosynthesis</keyword>
<keyword evidence="9" id="KW-1185">Reference proteome</keyword>
<feature type="region of interest" description="Disordered" evidence="5">
    <location>
        <begin position="193"/>
        <end position="255"/>
    </location>
</feature>
<dbReference type="InterPro" id="IPR003121">
    <property type="entry name" value="SWIB_MDM2_domain"/>
</dbReference>
<keyword evidence="4" id="KW-0539">Nucleus</keyword>
<feature type="compositionally biased region" description="Basic and acidic residues" evidence="5">
    <location>
        <begin position="341"/>
        <end position="358"/>
    </location>
</feature>
<feature type="region of interest" description="Disordered" evidence="5">
    <location>
        <begin position="63"/>
        <end position="119"/>
    </location>
</feature>
<feature type="domain" description="DM2" evidence="6">
    <location>
        <begin position="370"/>
        <end position="449"/>
    </location>
</feature>
<keyword evidence="8" id="KW-0396">Initiation factor</keyword>
<sequence length="452" mass="52483">MVSDSELVGRIREIIRGSDLNTTTAGGVRRRLEEVFSIDLHERRHFIREQIDIFLHELRECQNNEPEAEQEEENENGNDENSEEEEKMEKSDEDRSSKDRSNQMDKDVKKKGRGFTKPCTLSPQLQELFGVSELARTEVVKKIWAYIREKNLQNPKDRRKILCDERLHGIFRVRSIDMFKMNKALSKHIWPMDEAQEPEEEQGEETANENGGDQEDEISQEEEEEEEETGEDSGSNNKRSNKMDKDVKKRGGFTKPCALSPQLQELLGVPELARTEVVKKLWVYIREKNLQNPKNKRKILCDEALHGIFRVRSIDMFQMNKALSKHIWPLDEAEAMPAKSSKKERQREAREEELDRPKRKEKPRKGGGSGLTAPLPLSDALVNFFGTGESELSRADVVKKMWQYIKENELQDPSDKRTVLCDEKLKELFKVDSFHGFGVSKLLTVHFIKTQR</sequence>
<dbReference type="PANTHER" id="PTHR13844">
    <property type="entry name" value="SWI/SNF-RELATED MATRIX-ASSOCIATED ACTIN-DEPENDENT REGULATOR OF CHROMATIN SUBFAMILY D"/>
    <property type="match status" value="1"/>
</dbReference>
<feature type="region of interest" description="Disordered" evidence="5">
    <location>
        <begin position="334"/>
        <end position="374"/>
    </location>
</feature>
<dbReference type="PROSITE" id="PS51925">
    <property type="entry name" value="SWIB_MDM2"/>
    <property type="match status" value="3"/>
</dbReference>
<name>A0A8S0T6I4_OLEEU</name>
<evidence type="ECO:0000256" key="1">
    <source>
        <dbReference type="ARBA" id="ARBA00004123"/>
    </source>
</evidence>
<evidence type="ECO:0000256" key="3">
    <source>
        <dbReference type="ARBA" id="ARBA00023163"/>
    </source>
</evidence>
<dbReference type="InterPro" id="IPR036885">
    <property type="entry name" value="SWIB_MDM2_dom_sf"/>
</dbReference>